<proteinExistence type="predicted"/>
<evidence type="ECO:0000313" key="4">
    <source>
        <dbReference type="Proteomes" id="UP001212421"/>
    </source>
</evidence>
<keyword evidence="1" id="KW-0812">Transmembrane</keyword>
<dbReference type="RefSeq" id="WP_281533858.1">
    <property type="nucleotide sequence ID" value="NZ_CP075584.1"/>
</dbReference>
<protein>
    <recommendedName>
        <fullName evidence="2">DUF6545 domain-containing protein</fullName>
    </recommendedName>
</protein>
<evidence type="ECO:0000313" key="3">
    <source>
        <dbReference type="EMBL" id="WBM79320.1"/>
    </source>
</evidence>
<evidence type="ECO:0000259" key="2">
    <source>
        <dbReference type="Pfam" id="PF20182"/>
    </source>
</evidence>
<dbReference type="Pfam" id="PF20182">
    <property type="entry name" value="DUF6545"/>
    <property type="match status" value="1"/>
</dbReference>
<feature type="transmembrane region" description="Helical" evidence="1">
    <location>
        <begin position="66"/>
        <end position="87"/>
    </location>
</feature>
<feature type="transmembrane region" description="Helical" evidence="1">
    <location>
        <begin position="213"/>
        <end position="235"/>
    </location>
</feature>
<feature type="transmembrane region" description="Helical" evidence="1">
    <location>
        <begin position="32"/>
        <end position="54"/>
    </location>
</feature>
<keyword evidence="1" id="KW-1133">Transmembrane helix</keyword>
<accession>A0ABY7NA20</accession>
<keyword evidence="1" id="KW-0472">Membrane</keyword>
<keyword evidence="4" id="KW-1185">Reference proteome</keyword>
<dbReference type="InterPro" id="IPR046675">
    <property type="entry name" value="DUF6545"/>
</dbReference>
<organism evidence="3 4">
    <name type="scientific">Cryobacterium breve</name>
    <dbReference type="NCBI Taxonomy" id="1259258"/>
    <lineage>
        <taxon>Bacteria</taxon>
        <taxon>Bacillati</taxon>
        <taxon>Actinomycetota</taxon>
        <taxon>Actinomycetes</taxon>
        <taxon>Micrococcales</taxon>
        <taxon>Microbacteriaceae</taxon>
        <taxon>Cryobacterium</taxon>
    </lineage>
</organism>
<feature type="domain" description="DUF6545" evidence="2">
    <location>
        <begin position="245"/>
        <end position="321"/>
    </location>
</feature>
<feature type="transmembrane region" description="Helical" evidence="1">
    <location>
        <begin position="172"/>
        <end position="193"/>
    </location>
</feature>
<feature type="transmembrane region" description="Helical" evidence="1">
    <location>
        <begin position="138"/>
        <end position="160"/>
    </location>
</feature>
<name>A0ABY7NA20_9MICO</name>
<dbReference type="InterPro" id="IPR050039">
    <property type="entry name" value="MAB_1171c-like"/>
</dbReference>
<dbReference type="Proteomes" id="UP001212421">
    <property type="component" value="Chromosome"/>
</dbReference>
<dbReference type="EMBL" id="CP075584">
    <property type="protein sequence ID" value="WBM79320.1"/>
    <property type="molecule type" value="Genomic_DNA"/>
</dbReference>
<feature type="transmembrane region" description="Helical" evidence="1">
    <location>
        <begin position="6"/>
        <end position="25"/>
    </location>
</feature>
<evidence type="ECO:0000256" key="1">
    <source>
        <dbReference type="SAM" id="Phobius"/>
    </source>
</evidence>
<sequence length="332" mass="36816">MVVIVQVIVCALLWIAALVCLPSALRGRRRLLFWLLATFALLMTLQPDPIYAVIDSAIGGANVTYFVLHAIAIVAVALVNSLVQAAASPDGITRRQARVTISVTAAVIVVQAVLFFGTDWRITDDIHHSFFDRWDYTIYASTTWVVFAYFSVSVALACLGDMRRQGRTLTRVSLGFVVLGCFGVLIWALVSITNATTTVMHHDSDFSNWSRPLYFATLLLSPLSMVVGLGLTAAVDGTIAAQRRARDRILLWRLSPLWERLLASSPELSMEAPVPRLRLVFSRDPAARLYRRYVEIRDSLLLYPQDTSSSEQALLDATERQTHPELAGEHTA</sequence>
<dbReference type="NCBIfam" id="NF042915">
    <property type="entry name" value="MAB_1171c_fam"/>
    <property type="match status" value="1"/>
</dbReference>
<reference evidence="3 4" key="1">
    <citation type="submission" date="2021-05" db="EMBL/GenBank/DDBJ databases">
        <authorList>
            <person name="Kumar R."/>
            <person name="Kumar A."/>
            <person name="Mukhia S."/>
        </authorList>
    </citation>
    <scope>NUCLEOTIDE SEQUENCE [LARGE SCALE GENOMIC DNA]</scope>
    <source>
        <strain evidence="3 4">ERMR7:08</strain>
    </source>
</reference>
<gene>
    <name evidence="3" type="ORF">KIV56_12950</name>
</gene>
<feature type="transmembrane region" description="Helical" evidence="1">
    <location>
        <begin position="99"/>
        <end position="118"/>
    </location>
</feature>